<keyword evidence="3" id="KW-1185">Reference proteome</keyword>
<accession>B4S3D6</accession>
<dbReference type="InterPro" id="IPR011990">
    <property type="entry name" value="TPR-like_helical_dom_sf"/>
</dbReference>
<dbReference type="STRING" id="290512.Paes_1657"/>
<proteinExistence type="predicted"/>
<sequence>MKDERNESLPEQQENDTLAEKADIALAYLMKYQKQLIAAVALIILVAGGLIYLQQQNHVDEQKASELLGYASSRMDNGFYAVAIEGDSTFTGLKEISSRYRSTFSGQVAALMLGDCYLALEQTTEALEHYRSYKGNNRDLQAASLAGEALCLDRQQLTEDAAATLERASATAQNPALQAMYLSDAAGLYIKAGQGKKAGDMLTKASQEYSNYAGGTKARQMLQQLSATTPVKP</sequence>
<keyword evidence="1" id="KW-0812">Transmembrane</keyword>
<dbReference type="HOGENOM" id="CLU_096069_1_0_10"/>
<feature type="transmembrane region" description="Helical" evidence="1">
    <location>
        <begin position="36"/>
        <end position="53"/>
    </location>
</feature>
<dbReference type="SUPFAM" id="SSF48452">
    <property type="entry name" value="TPR-like"/>
    <property type="match status" value="1"/>
</dbReference>
<dbReference type="RefSeq" id="WP_012506208.1">
    <property type="nucleotide sequence ID" value="NC_011059.1"/>
</dbReference>
<dbReference type="Gene3D" id="1.25.40.10">
    <property type="entry name" value="Tetratricopeptide repeat domain"/>
    <property type="match status" value="1"/>
</dbReference>
<name>B4S3D6_PROA2</name>
<evidence type="ECO:0000313" key="3">
    <source>
        <dbReference type="Proteomes" id="UP000002725"/>
    </source>
</evidence>
<protein>
    <submittedName>
        <fullName evidence="2">Tetratricopeptide TPR_2 repeat protein</fullName>
    </submittedName>
</protein>
<evidence type="ECO:0000256" key="1">
    <source>
        <dbReference type="SAM" id="Phobius"/>
    </source>
</evidence>
<dbReference type="KEGG" id="paa:Paes_1657"/>
<gene>
    <name evidence="2" type="ordered locus">Paes_1657</name>
</gene>
<reference evidence="2" key="1">
    <citation type="submission" date="2008-06" db="EMBL/GenBank/DDBJ databases">
        <title>Complete sequence of chromosome of Prosthecochloris aestuarii DSM 271.</title>
        <authorList>
            <consortium name="US DOE Joint Genome Institute"/>
            <person name="Lucas S."/>
            <person name="Copeland A."/>
            <person name="Lapidus A."/>
            <person name="Glavina del Rio T."/>
            <person name="Dalin E."/>
            <person name="Tice H."/>
            <person name="Bruce D."/>
            <person name="Goodwin L."/>
            <person name="Pitluck S."/>
            <person name="Schmutz J."/>
            <person name="Larimer F."/>
            <person name="Land M."/>
            <person name="Hauser L."/>
            <person name="Kyrpides N."/>
            <person name="Anderson I."/>
            <person name="Liu Z."/>
            <person name="Li T."/>
            <person name="Zhao F."/>
            <person name="Overmann J."/>
            <person name="Bryant D.A."/>
            <person name="Richardson P."/>
        </authorList>
    </citation>
    <scope>NUCLEOTIDE SEQUENCE [LARGE SCALE GENOMIC DNA]</scope>
    <source>
        <strain evidence="2">DSM 271</strain>
    </source>
</reference>
<dbReference type="EMBL" id="CP001108">
    <property type="protein sequence ID" value="ACF46675.1"/>
    <property type="molecule type" value="Genomic_DNA"/>
</dbReference>
<keyword evidence="1" id="KW-0472">Membrane</keyword>
<evidence type="ECO:0000313" key="2">
    <source>
        <dbReference type="EMBL" id="ACF46675.1"/>
    </source>
</evidence>
<dbReference type="AlphaFoldDB" id="B4S3D6"/>
<dbReference type="eggNOG" id="COG1729">
    <property type="taxonomic scope" value="Bacteria"/>
</dbReference>
<keyword evidence="1" id="KW-1133">Transmembrane helix</keyword>
<organism evidence="2 3">
    <name type="scientific">Prosthecochloris aestuarii (strain DSM 271 / SK 413)</name>
    <dbReference type="NCBI Taxonomy" id="290512"/>
    <lineage>
        <taxon>Bacteria</taxon>
        <taxon>Pseudomonadati</taxon>
        <taxon>Chlorobiota</taxon>
        <taxon>Chlorobiia</taxon>
        <taxon>Chlorobiales</taxon>
        <taxon>Chlorobiaceae</taxon>
        <taxon>Prosthecochloris</taxon>
    </lineage>
</organism>
<dbReference type="Proteomes" id="UP000002725">
    <property type="component" value="Chromosome"/>
</dbReference>